<dbReference type="GO" id="GO:0004386">
    <property type="term" value="F:helicase activity"/>
    <property type="evidence" value="ECO:0007669"/>
    <property type="project" value="UniProtKB-KW"/>
</dbReference>
<protein>
    <submittedName>
        <fullName evidence="3">DEAD/DEAH box helicase family protein</fullName>
    </submittedName>
</protein>
<organism evidence="3 4">
    <name type="scientific">Frankia umida</name>
    <dbReference type="NCBI Taxonomy" id="573489"/>
    <lineage>
        <taxon>Bacteria</taxon>
        <taxon>Bacillati</taxon>
        <taxon>Actinomycetota</taxon>
        <taxon>Actinomycetes</taxon>
        <taxon>Frankiales</taxon>
        <taxon>Frankiaceae</taxon>
        <taxon>Frankia</taxon>
    </lineage>
</organism>
<dbReference type="InterPro" id="IPR006935">
    <property type="entry name" value="Helicase/UvrB_N"/>
</dbReference>
<dbReference type="Gene3D" id="3.40.50.300">
    <property type="entry name" value="P-loop containing nucleotide triphosphate hydrolases"/>
    <property type="match status" value="2"/>
</dbReference>
<proteinExistence type="predicted"/>
<keyword evidence="4" id="KW-1185">Reference proteome</keyword>
<dbReference type="Proteomes" id="UP001201873">
    <property type="component" value="Unassembled WGS sequence"/>
</dbReference>
<comment type="caution">
    <text evidence="3">The sequence shown here is derived from an EMBL/GenBank/DDBJ whole genome shotgun (WGS) entry which is preliminary data.</text>
</comment>
<sequence length="855" mass="93667">MRVDAPDFAQRLAAFGSARFTALRPGQRQVLAAYAEHHLDASDVAIEMPTGEGKTLLALLIADLALERGWSVAYLTGTRQLAERVEEEAAALGLDLVRFAGGRYNAADLDDYHQAQAAAVMNYWVYFNAKPVPQPADLLLFDDAHLAEQPLSGLRTVRIPNRPGAARKLYRAICELVLAQSDAYSGLRGMLDGIARFDVPPELLSFTDWAAIVHPVRDAVEKSPFASDDEIKYVWPEVRDQLGRCGVLIGPSGIEIRPYHPPTTLNAGYRHAKQRIYLSATLGSMDDLQRRIGSGPVTRLTTADPLPSGTTGDRMLLLNPGDDQPLEPAVLGWALDQVDAAGGRAAWLCASHSEADLLQTALTDEGHTVYRLRPGDDAMVDNWSQAPAGHLVTAGRYDGLDLAGDVCRLVIITSVPQASSEFERFVVAYLNDAGYMRHRVGQRITQALGRANRDATDRSLYLGLDPRFAQILADPAIREFIPTGIHAAIRAALITHGEGWDATLRACDAFWTPGTSPSAATPANRRRPRPGRSTKGISDDASADHEVTASTDLWLGDHTAAATHARAAAAHLTAADETEHAAFWRYIEAHAHYDRGRPKDLVAARAALREATVSGPRTIWLLRLHRTIDDLDGIPRTADDTDRFFLVWDEWRREAGGRLDRVLSQGRAHLAGTHDQQCEGLVTLARLAGTSGERAPKQEQSATDCRWTWSTPTRAERRVWEVKTTPHGEPKPLSRADVNQLLGQIEVDTRRAGRTRVYGCLLTPATSTQPDAADAAHDKAVLINHGAAVRLYDLLAQRLRHYDQLCADDTADARGDARTRLEQQLPADGWLATLLSPSRGKMITAQDVEETFPRT</sequence>
<dbReference type="PROSITE" id="PS51192">
    <property type="entry name" value="HELICASE_ATP_BIND_1"/>
    <property type="match status" value="1"/>
</dbReference>
<dbReference type="Pfam" id="PF04851">
    <property type="entry name" value="ResIII"/>
    <property type="match status" value="1"/>
</dbReference>
<name>A0ABT0JZK0_9ACTN</name>
<dbReference type="InterPro" id="IPR027417">
    <property type="entry name" value="P-loop_NTPase"/>
</dbReference>
<keyword evidence="3" id="KW-0347">Helicase</keyword>
<evidence type="ECO:0000256" key="1">
    <source>
        <dbReference type="SAM" id="MobiDB-lite"/>
    </source>
</evidence>
<dbReference type="SMART" id="SM00491">
    <property type="entry name" value="HELICc2"/>
    <property type="match status" value="1"/>
</dbReference>
<dbReference type="InterPro" id="IPR006555">
    <property type="entry name" value="ATP-dep_Helicase_C"/>
</dbReference>
<reference evidence="3 4" key="1">
    <citation type="submission" date="2022-04" db="EMBL/GenBank/DDBJ databases">
        <title>Genome diversity in the genus Frankia.</title>
        <authorList>
            <person name="Carlos-Shanley C."/>
            <person name="Hahn D."/>
        </authorList>
    </citation>
    <scope>NUCLEOTIDE SEQUENCE [LARGE SCALE GENOMIC DNA]</scope>
    <source>
        <strain evidence="3 4">Ag45/Mut15</strain>
    </source>
</reference>
<accession>A0ABT0JZK0</accession>
<keyword evidence="3" id="KW-0547">Nucleotide-binding</keyword>
<evidence type="ECO:0000313" key="4">
    <source>
        <dbReference type="Proteomes" id="UP001201873"/>
    </source>
</evidence>
<evidence type="ECO:0000259" key="2">
    <source>
        <dbReference type="PROSITE" id="PS51192"/>
    </source>
</evidence>
<dbReference type="Pfam" id="PF13307">
    <property type="entry name" value="Helicase_C_2"/>
    <property type="match status" value="1"/>
</dbReference>
<dbReference type="EMBL" id="JALKFT010000013">
    <property type="protein sequence ID" value="MCK9876968.1"/>
    <property type="molecule type" value="Genomic_DNA"/>
</dbReference>
<feature type="region of interest" description="Disordered" evidence="1">
    <location>
        <begin position="515"/>
        <end position="544"/>
    </location>
</feature>
<evidence type="ECO:0000313" key="3">
    <source>
        <dbReference type="EMBL" id="MCK9876968.1"/>
    </source>
</evidence>
<feature type="domain" description="Helicase ATP-binding" evidence="2">
    <location>
        <begin position="35"/>
        <end position="300"/>
    </location>
</feature>
<dbReference type="SUPFAM" id="SSF52540">
    <property type="entry name" value="P-loop containing nucleoside triphosphate hydrolases"/>
    <property type="match status" value="1"/>
</dbReference>
<keyword evidence="3" id="KW-0067">ATP-binding</keyword>
<keyword evidence="3" id="KW-0378">Hydrolase</keyword>
<dbReference type="InterPro" id="IPR014001">
    <property type="entry name" value="Helicase_ATP-bd"/>
</dbReference>
<dbReference type="RefSeq" id="WP_248825276.1">
    <property type="nucleotide sequence ID" value="NZ_JALKFT010000013.1"/>
</dbReference>
<gene>
    <name evidence="3" type="ORF">MXD59_14500</name>
</gene>